<dbReference type="Proteomes" id="UP000095286">
    <property type="component" value="Unplaced"/>
</dbReference>
<evidence type="ECO:0000313" key="2">
    <source>
        <dbReference type="WBParaSite" id="RSKR_0001006400.1"/>
    </source>
</evidence>
<organism evidence="1 2">
    <name type="scientific">Rhabditophanes sp. KR3021</name>
    <dbReference type="NCBI Taxonomy" id="114890"/>
    <lineage>
        <taxon>Eukaryota</taxon>
        <taxon>Metazoa</taxon>
        <taxon>Ecdysozoa</taxon>
        <taxon>Nematoda</taxon>
        <taxon>Chromadorea</taxon>
        <taxon>Rhabditida</taxon>
        <taxon>Tylenchina</taxon>
        <taxon>Panagrolaimomorpha</taxon>
        <taxon>Strongyloidoidea</taxon>
        <taxon>Alloionematidae</taxon>
        <taxon>Rhabditophanes</taxon>
    </lineage>
</organism>
<accession>A0AC35UCC5</accession>
<sequence>MFLLTTSLLTQEVTSKPQDEPVLTDFFEDYELCKKDSNFGKNKFVCDPDHSLRSDTVGKLEALLLELQDSLKCPCTVGCPVRGLANKNSYLGLLQVTTNGKIQKTGKTIEEAAKHMYANQEIGAGECDNGVVIFYTRDTNQLSTYSGDNKFVVLQPNDLTKLHEFAQKGIPAENNEALQIIIQSLKEPTYRRANEIEKSELSPSVIGLLIALLVFFIVLAFLLACCCGRFCCCFTQKHKERKGEYVVNHENSSTSIMKGPEPFYVVPHSEYGMSPHHEDAIYSTPYSVPLYSMSRPTTPSSVHLNKIRSLNLAPEPTMSQFTSPLGSGKHGDFMLPHHVNLPNSSTTSDTSSHSIELNHPDHSPSTHDSTYQFLDPRRFTETQTKEEFIE</sequence>
<reference evidence="2" key="1">
    <citation type="submission" date="2016-11" db="UniProtKB">
        <authorList>
            <consortium name="WormBaseParasite"/>
        </authorList>
    </citation>
    <scope>IDENTIFICATION</scope>
    <source>
        <strain evidence="2">KR3021</strain>
    </source>
</reference>
<name>A0AC35UCC5_9BILA</name>
<protein>
    <submittedName>
        <fullName evidence="2">CX domain-containing protein</fullName>
    </submittedName>
</protein>
<evidence type="ECO:0000313" key="1">
    <source>
        <dbReference type="Proteomes" id="UP000095286"/>
    </source>
</evidence>
<dbReference type="WBParaSite" id="RSKR_0001006400.1">
    <property type="protein sequence ID" value="RSKR_0001006400.1"/>
    <property type="gene ID" value="RSKR_0001006400"/>
</dbReference>
<proteinExistence type="predicted"/>